<evidence type="ECO:0000313" key="10">
    <source>
        <dbReference type="Proteomes" id="UP000601171"/>
    </source>
</evidence>
<keyword evidence="6 7" id="KW-0472">Membrane</keyword>
<accession>A0A926ESP2</accession>
<evidence type="ECO:0000256" key="4">
    <source>
        <dbReference type="ARBA" id="ARBA00022692"/>
    </source>
</evidence>
<keyword evidence="2 7" id="KW-0813">Transport</keyword>
<evidence type="ECO:0000259" key="8">
    <source>
        <dbReference type="PROSITE" id="PS50928"/>
    </source>
</evidence>
<protein>
    <submittedName>
        <fullName evidence="9">ABC transporter permease</fullName>
    </submittedName>
</protein>
<comment type="subcellular location">
    <subcellularLocation>
        <location evidence="1 7">Cell membrane</location>
        <topology evidence="1 7">Multi-pass membrane protein</topology>
    </subcellularLocation>
</comment>
<evidence type="ECO:0000256" key="1">
    <source>
        <dbReference type="ARBA" id="ARBA00004651"/>
    </source>
</evidence>
<name>A0A926ESP2_9FIRM</name>
<dbReference type="PANTHER" id="PTHR43386">
    <property type="entry name" value="OLIGOPEPTIDE TRANSPORT SYSTEM PERMEASE PROTEIN APPC"/>
    <property type="match status" value="1"/>
</dbReference>
<feature type="transmembrane region" description="Helical" evidence="7">
    <location>
        <begin position="256"/>
        <end position="276"/>
    </location>
</feature>
<evidence type="ECO:0000313" key="9">
    <source>
        <dbReference type="EMBL" id="MBC8589053.1"/>
    </source>
</evidence>
<feature type="domain" description="ABC transmembrane type-1" evidence="8">
    <location>
        <begin position="85"/>
        <end position="276"/>
    </location>
</feature>
<gene>
    <name evidence="9" type="ORF">H8707_12600</name>
</gene>
<dbReference type="InterPro" id="IPR050366">
    <property type="entry name" value="BP-dependent_transpt_permease"/>
</dbReference>
<evidence type="ECO:0000256" key="7">
    <source>
        <dbReference type="RuleBase" id="RU363032"/>
    </source>
</evidence>
<evidence type="ECO:0000256" key="3">
    <source>
        <dbReference type="ARBA" id="ARBA00022475"/>
    </source>
</evidence>
<dbReference type="Proteomes" id="UP000601171">
    <property type="component" value="Unassembled WGS sequence"/>
</dbReference>
<comment type="similarity">
    <text evidence="7">Belongs to the binding-protein-dependent transport system permease family.</text>
</comment>
<dbReference type="GO" id="GO:0055085">
    <property type="term" value="P:transmembrane transport"/>
    <property type="evidence" value="ECO:0007669"/>
    <property type="project" value="InterPro"/>
</dbReference>
<keyword evidence="3" id="KW-1003">Cell membrane</keyword>
<dbReference type="RefSeq" id="WP_262430518.1">
    <property type="nucleotide sequence ID" value="NZ_JACRTG010000030.1"/>
</dbReference>
<dbReference type="PANTHER" id="PTHR43386:SF1">
    <property type="entry name" value="D,D-DIPEPTIDE TRANSPORT SYSTEM PERMEASE PROTEIN DDPC-RELATED"/>
    <property type="match status" value="1"/>
</dbReference>
<dbReference type="CDD" id="cd06261">
    <property type="entry name" value="TM_PBP2"/>
    <property type="match status" value="1"/>
</dbReference>
<keyword evidence="10" id="KW-1185">Reference proteome</keyword>
<keyword evidence="5 7" id="KW-1133">Transmembrane helix</keyword>
<keyword evidence="4 7" id="KW-0812">Transmembrane</keyword>
<feature type="transmembrane region" description="Helical" evidence="7">
    <location>
        <begin position="24"/>
        <end position="46"/>
    </location>
</feature>
<sequence>MKSVENKHSSYYSDVFRKFRRHKIAMFCLGIMTFIIIAVLFIPPLLGLDPSKATLGKSFQEPDGIFILGLDRLGRDNFVRLLYGGRTSLLVGLVSTFISIIIGVPLGLCAGYFRGPFEVIIMRMVDIFMVFPSMILILVFVSIIGPSIWSVTIIIGIMGWPNFARIVYGSVLSVTSKEYVESAHAIGASHFRIIKDYILPNAISPILVTTTYRTASAILEEASLSYLGMGVQPPTASLGNILNDAQSITTLTMRPWFWIPPGLLLMFIVLSINFIGDGLRDALDPKMKV</sequence>
<reference evidence="9" key="1">
    <citation type="submission" date="2020-08" db="EMBL/GenBank/DDBJ databases">
        <title>Genome public.</title>
        <authorList>
            <person name="Liu C."/>
            <person name="Sun Q."/>
        </authorList>
    </citation>
    <scope>NUCLEOTIDE SEQUENCE</scope>
    <source>
        <strain evidence="9">BX21</strain>
    </source>
</reference>
<feature type="transmembrane region" description="Helical" evidence="7">
    <location>
        <begin position="134"/>
        <end position="160"/>
    </location>
</feature>
<evidence type="ECO:0000256" key="5">
    <source>
        <dbReference type="ARBA" id="ARBA00022989"/>
    </source>
</evidence>
<proteinExistence type="inferred from homology"/>
<evidence type="ECO:0000256" key="6">
    <source>
        <dbReference type="ARBA" id="ARBA00023136"/>
    </source>
</evidence>
<comment type="caution">
    <text evidence="9">The sequence shown here is derived from an EMBL/GenBank/DDBJ whole genome shotgun (WGS) entry which is preliminary data.</text>
</comment>
<organism evidence="9 10">
    <name type="scientific">Paratissierella segnis</name>
    <dbReference type="NCBI Taxonomy" id="2763679"/>
    <lineage>
        <taxon>Bacteria</taxon>
        <taxon>Bacillati</taxon>
        <taxon>Bacillota</taxon>
        <taxon>Tissierellia</taxon>
        <taxon>Tissierellales</taxon>
        <taxon>Tissierellaceae</taxon>
        <taxon>Paratissierella</taxon>
    </lineage>
</organism>
<dbReference type="InterPro" id="IPR025966">
    <property type="entry name" value="OppC_N"/>
</dbReference>
<feature type="transmembrane region" description="Helical" evidence="7">
    <location>
        <begin position="89"/>
        <end position="113"/>
    </location>
</feature>
<dbReference type="Gene3D" id="1.10.3720.10">
    <property type="entry name" value="MetI-like"/>
    <property type="match status" value="1"/>
</dbReference>
<dbReference type="GO" id="GO:0005886">
    <property type="term" value="C:plasma membrane"/>
    <property type="evidence" value="ECO:0007669"/>
    <property type="project" value="UniProtKB-SubCell"/>
</dbReference>
<dbReference type="InterPro" id="IPR000515">
    <property type="entry name" value="MetI-like"/>
</dbReference>
<dbReference type="Pfam" id="PF00528">
    <property type="entry name" value="BPD_transp_1"/>
    <property type="match status" value="1"/>
</dbReference>
<dbReference type="PROSITE" id="PS50928">
    <property type="entry name" value="ABC_TM1"/>
    <property type="match status" value="1"/>
</dbReference>
<dbReference type="AlphaFoldDB" id="A0A926ESP2"/>
<dbReference type="Pfam" id="PF12911">
    <property type="entry name" value="OppC_N"/>
    <property type="match status" value="1"/>
</dbReference>
<dbReference type="InterPro" id="IPR035906">
    <property type="entry name" value="MetI-like_sf"/>
</dbReference>
<dbReference type="EMBL" id="JACRTG010000030">
    <property type="protein sequence ID" value="MBC8589053.1"/>
    <property type="molecule type" value="Genomic_DNA"/>
</dbReference>
<dbReference type="SUPFAM" id="SSF161098">
    <property type="entry name" value="MetI-like"/>
    <property type="match status" value="1"/>
</dbReference>
<evidence type="ECO:0000256" key="2">
    <source>
        <dbReference type="ARBA" id="ARBA00022448"/>
    </source>
</evidence>